<evidence type="ECO:0000313" key="3">
    <source>
        <dbReference type="Proteomes" id="UP001176961"/>
    </source>
</evidence>
<evidence type="ECO:0000256" key="1">
    <source>
        <dbReference type="SAM" id="Coils"/>
    </source>
</evidence>
<name>A0AA36GN73_CYLNA</name>
<gene>
    <name evidence="2" type="ORF">CYNAS_LOCUS7136</name>
</gene>
<protein>
    <submittedName>
        <fullName evidence="2">Uncharacterized protein</fullName>
    </submittedName>
</protein>
<dbReference type="EMBL" id="CATQJL010000112">
    <property type="protein sequence ID" value="CAJ0595153.1"/>
    <property type="molecule type" value="Genomic_DNA"/>
</dbReference>
<keyword evidence="3" id="KW-1185">Reference proteome</keyword>
<sequence>MKHLAVYPDLSTRQASPVERKIHERRLLAKIKEVKEQKQQLGDNFKCLLIATAEKEVTLKKLRQETKKAQLELEQLLSCIEKVISLDSCDEKIRAKIISAQTYIDKNKERLDAKNPVDLPLGNLHGPPAKRNLFNYLEKVIPGYKPQSWIFALLNKN</sequence>
<evidence type="ECO:0000313" key="2">
    <source>
        <dbReference type="EMBL" id="CAJ0595153.1"/>
    </source>
</evidence>
<organism evidence="2 3">
    <name type="scientific">Cylicocyclus nassatus</name>
    <name type="common">Nematode worm</name>
    <dbReference type="NCBI Taxonomy" id="53992"/>
    <lineage>
        <taxon>Eukaryota</taxon>
        <taxon>Metazoa</taxon>
        <taxon>Ecdysozoa</taxon>
        <taxon>Nematoda</taxon>
        <taxon>Chromadorea</taxon>
        <taxon>Rhabditida</taxon>
        <taxon>Rhabditina</taxon>
        <taxon>Rhabditomorpha</taxon>
        <taxon>Strongyloidea</taxon>
        <taxon>Strongylidae</taxon>
        <taxon>Cylicocyclus</taxon>
    </lineage>
</organism>
<keyword evidence="1" id="KW-0175">Coiled coil</keyword>
<dbReference type="Proteomes" id="UP001176961">
    <property type="component" value="Unassembled WGS sequence"/>
</dbReference>
<feature type="coiled-coil region" evidence="1">
    <location>
        <begin position="24"/>
        <end position="79"/>
    </location>
</feature>
<comment type="caution">
    <text evidence="2">The sequence shown here is derived from an EMBL/GenBank/DDBJ whole genome shotgun (WGS) entry which is preliminary data.</text>
</comment>
<reference evidence="2" key="1">
    <citation type="submission" date="2023-07" db="EMBL/GenBank/DDBJ databases">
        <authorList>
            <consortium name="CYATHOMIX"/>
        </authorList>
    </citation>
    <scope>NUCLEOTIDE SEQUENCE</scope>
    <source>
        <strain evidence="2">N/A</strain>
    </source>
</reference>
<proteinExistence type="predicted"/>
<accession>A0AA36GN73</accession>
<dbReference type="AlphaFoldDB" id="A0AA36GN73"/>